<keyword evidence="6" id="KW-1185">Reference proteome</keyword>
<dbReference type="Pfam" id="PF01535">
    <property type="entry name" value="PPR"/>
    <property type="match status" value="10"/>
</dbReference>
<proteinExistence type="inferred from homology"/>
<accession>A0AAV8SJ44</accession>
<dbReference type="FunFam" id="1.25.40.10:FF:000344">
    <property type="entry name" value="Pentatricopeptide repeat-containing protein"/>
    <property type="match status" value="1"/>
</dbReference>
<feature type="repeat" description="PPR" evidence="3">
    <location>
        <begin position="165"/>
        <end position="195"/>
    </location>
</feature>
<dbReference type="GO" id="GO:0008270">
    <property type="term" value="F:zinc ion binding"/>
    <property type="evidence" value="ECO:0007669"/>
    <property type="project" value="InterPro"/>
</dbReference>
<dbReference type="GO" id="GO:0009451">
    <property type="term" value="P:RNA modification"/>
    <property type="evidence" value="ECO:0007669"/>
    <property type="project" value="InterPro"/>
</dbReference>
<organism evidence="5 6">
    <name type="scientific">Erythroxylum novogranatense</name>
    <dbReference type="NCBI Taxonomy" id="1862640"/>
    <lineage>
        <taxon>Eukaryota</taxon>
        <taxon>Viridiplantae</taxon>
        <taxon>Streptophyta</taxon>
        <taxon>Embryophyta</taxon>
        <taxon>Tracheophyta</taxon>
        <taxon>Spermatophyta</taxon>
        <taxon>Magnoliopsida</taxon>
        <taxon>eudicotyledons</taxon>
        <taxon>Gunneridae</taxon>
        <taxon>Pentapetalae</taxon>
        <taxon>rosids</taxon>
        <taxon>fabids</taxon>
        <taxon>Malpighiales</taxon>
        <taxon>Erythroxylaceae</taxon>
        <taxon>Erythroxylum</taxon>
    </lineage>
</organism>
<evidence type="ECO:0000256" key="1">
    <source>
        <dbReference type="ARBA" id="ARBA00006643"/>
    </source>
</evidence>
<dbReference type="Gene3D" id="1.25.40.10">
    <property type="entry name" value="Tetratricopeptide repeat domain"/>
    <property type="match status" value="6"/>
</dbReference>
<dbReference type="Pfam" id="PF20431">
    <property type="entry name" value="E_motif"/>
    <property type="match status" value="1"/>
</dbReference>
<dbReference type="FunFam" id="1.25.40.10:FF:000351">
    <property type="entry name" value="Pentatricopeptide repeat-containing protein"/>
    <property type="match status" value="1"/>
</dbReference>
<feature type="repeat" description="PPR" evidence="3">
    <location>
        <begin position="573"/>
        <end position="607"/>
    </location>
</feature>
<gene>
    <name evidence="5" type="ORF">K2173_003923</name>
</gene>
<dbReference type="InterPro" id="IPR011990">
    <property type="entry name" value="TPR-like_helical_dom_sf"/>
</dbReference>
<reference evidence="5 6" key="1">
    <citation type="submission" date="2021-09" db="EMBL/GenBank/DDBJ databases">
        <title>Genomic insights and catalytic innovation underlie evolution of tropane alkaloids biosynthesis.</title>
        <authorList>
            <person name="Wang Y.-J."/>
            <person name="Tian T."/>
            <person name="Huang J.-P."/>
            <person name="Huang S.-X."/>
        </authorList>
    </citation>
    <scope>NUCLEOTIDE SEQUENCE [LARGE SCALE GENOMIC DNA]</scope>
    <source>
        <strain evidence="5">KIB-2018</strain>
        <tissue evidence="5">Leaf</tissue>
    </source>
</reference>
<sequence length="981" mass="110393">MASLEQLNTGFAFTHLRGYTTRPHEFHTRRSIAKPRTFLSLSSQTHQDHSSTLTSHSGHKLPFLEEITNLCDSGNLHEALAFLQVDPQKDALSNSLTIKEALGMLIQACGQRYDVETGRELHELVRKSIHYCNDSVLNTRLISMYAMCGWPKDSLRLFRSCQRKNLFMWNAVISGLTRNELYGDAILMFEEMISSTEFLPDNFTFPCVIKACSVLVDVSLGKVVHGMAIKMGLVFDVFVGNALITMYGKYHFVEEASKVFHLMPERNLVSWNSVIWGFVESGFSRESFKMLTEMLEGEDELLPDVATTVTLLPLCARELNVGMGRGLHGLTVKLGQSADLRVSNALVDMYLKSGYLLEGQMLFDKNVNKNVVSWNTIIGNFSAKGETCIVYDYLRKMQSQWKEVKVDEVTVLNVLPVCSDKSQVLSLKELHGYSLRHGLHHDELVANALVAAYAKCEMLRSAELVFQYIETQTVNSWNALIGGYAQNNDPGKALDSFIQMTNSRLQPDSFSVGSLLSACSRLKSLKHGKQIHGFAVRNGIADTFIDISLLNLYSQCGKPLSARLLFDRMKDKTLVSWNAMITSYSQNGLPNEALDLFRKLVSAGIRPFEIATVSALGACSQQSTLLLGREVHCYAIKALLAEDAYVSCTIIDMYAKCGCIKESRRVFDGLRFKDVASWNAVIAAYGAYGNAEEAVKLFEKMSNELDQIPDDLTFLGILMACSHAGLVEKGLKYFNQMDMYQINPELEHYACLIDMLSRAGRLEDAMRIVNDMPMEPDARIWGSLLSSCRTFGALKMGEEIADKLLKMEPDKAENYVLLSNLYAGSGKWDDVRKVRQVMKEKNLHKDAGCSWIELGGKLYSFIVGDNLLPEAQEIRRMWRRLEEKISILGYKPNTSCVLHELEEQEKIKLLQGHSEKLAICFGLLKTNSGTVLRVYKNLRICIDCHNAAKLISKAVQRDIIVRDNKRFHHFRDGCCSCGDYW</sequence>
<evidence type="ECO:0000313" key="6">
    <source>
        <dbReference type="Proteomes" id="UP001159364"/>
    </source>
</evidence>
<dbReference type="Proteomes" id="UP001159364">
    <property type="component" value="Linkage Group LG10"/>
</dbReference>
<dbReference type="FunFam" id="1.25.40.10:FF:000366">
    <property type="entry name" value="Pentatricopeptide (PPR) repeat-containing protein"/>
    <property type="match status" value="1"/>
</dbReference>
<comment type="similarity">
    <text evidence="1">Belongs to the PPR family. PCMP-H subfamily.</text>
</comment>
<evidence type="ECO:0000256" key="2">
    <source>
        <dbReference type="ARBA" id="ARBA00022737"/>
    </source>
</evidence>
<protein>
    <recommendedName>
        <fullName evidence="4">DYW domain-containing protein</fullName>
    </recommendedName>
</protein>
<dbReference type="FunFam" id="1.25.40.10:FF:000361">
    <property type="entry name" value="Pentatricopeptide repeat-containing protein chloroplastic"/>
    <property type="match status" value="1"/>
</dbReference>
<feature type="domain" description="DYW" evidence="4">
    <location>
        <begin position="889"/>
        <end position="981"/>
    </location>
</feature>
<comment type="caution">
    <text evidence="5">The sequence shown here is derived from an EMBL/GenBank/DDBJ whole genome shotgun (WGS) entry which is preliminary data.</text>
</comment>
<dbReference type="FunFam" id="1.25.40.10:FF:000031">
    <property type="entry name" value="Pentatricopeptide repeat-containing protein mitochondrial"/>
    <property type="match status" value="1"/>
</dbReference>
<dbReference type="InterPro" id="IPR002885">
    <property type="entry name" value="PPR_rpt"/>
</dbReference>
<dbReference type="Pfam" id="PF13041">
    <property type="entry name" value="PPR_2"/>
    <property type="match status" value="1"/>
</dbReference>
<dbReference type="EMBL" id="JAIWQS010000010">
    <property type="protein sequence ID" value="KAJ8752287.1"/>
    <property type="molecule type" value="Genomic_DNA"/>
</dbReference>
<dbReference type="InterPro" id="IPR046848">
    <property type="entry name" value="E_motif"/>
</dbReference>
<dbReference type="InterPro" id="IPR032867">
    <property type="entry name" value="DYW_dom"/>
</dbReference>
<dbReference type="NCBIfam" id="TIGR00756">
    <property type="entry name" value="PPR"/>
    <property type="match status" value="5"/>
</dbReference>
<name>A0AAV8SJ44_9ROSI</name>
<dbReference type="PANTHER" id="PTHR24015">
    <property type="entry name" value="OS07G0578800 PROTEIN-RELATED"/>
    <property type="match status" value="1"/>
</dbReference>
<dbReference type="InterPro" id="IPR046960">
    <property type="entry name" value="PPR_At4g14850-like_plant"/>
</dbReference>
<evidence type="ECO:0000313" key="5">
    <source>
        <dbReference type="EMBL" id="KAJ8752287.1"/>
    </source>
</evidence>
<dbReference type="PANTHER" id="PTHR24015:SF1903">
    <property type="entry name" value="OS05G0305300 PROTEIN"/>
    <property type="match status" value="1"/>
</dbReference>
<dbReference type="PROSITE" id="PS51375">
    <property type="entry name" value="PPR"/>
    <property type="match status" value="5"/>
</dbReference>
<feature type="repeat" description="PPR" evidence="3">
    <location>
        <begin position="674"/>
        <end position="704"/>
    </location>
</feature>
<evidence type="ECO:0000256" key="3">
    <source>
        <dbReference type="PROSITE-ProRule" id="PRU00708"/>
    </source>
</evidence>
<keyword evidence="2" id="KW-0677">Repeat</keyword>
<feature type="repeat" description="PPR" evidence="3">
    <location>
        <begin position="473"/>
        <end position="507"/>
    </location>
</feature>
<dbReference type="GO" id="GO:0003723">
    <property type="term" value="F:RNA binding"/>
    <property type="evidence" value="ECO:0007669"/>
    <property type="project" value="InterPro"/>
</dbReference>
<dbReference type="Pfam" id="PF14432">
    <property type="entry name" value="DYW_deaminase"/>
    <property type="match status" value="1"/>
</dbReference>
<evidence type="ECO:0000259" key="4">
    <source>
        <dbReference type="Pfam" id="PF14432"/>
    </source>
</evidence>
<feature type="repeat" description="PPR" evidence="3">
    <location>
        <begin position="236"/>
        <end position="270"/>
    </location>
</feature>
<dbReference type="AlphaFoldDB" id="A0AAV8SJ44"/>
<dbReference type="SUPFAM" id="SSF48452">
    <property type="entry name" value="TPR-like"/>
    <property type="match status" value="1"/>
</dbReference>